<dbReference type="GO" id="GO:0006749">
    <property type="term" value="P:glutathione metabolic process"/>
    <property type="evidence" value="ECO:0007669"/>
    <property type="project" value="TreeGrafter"/>
</dbReference>
<sequence length="220" mass="25519">MVVKVIAPPYASSCKRVLVCLIEKEVEFEITPIDIYKGDQKSPEFLKLQPFGVVPVIQDGDYNLYAIMRYYLEKYKSQGTDLLGKTLKEMLEYYLLFQPKGGLPVDDKIVKESEEKLEKVLDIYDERLSKSKYLAGEFFSLADLLHIPLTHYLVTDIGKACMIRNRKHEVLGGIILLVGHLGRKCSSSRAMGFPLFLRVTFNKYFFFFVLLLFWEKVLFY</sequence>
<feature type="domain" description="GST N-terminal" evidence="6">
    <location>
        <begin position="1"/>
        <end position="79"/>
    </location>
</feature>
<comment type="caution">
    <text evidence="8">The sequence shown here is derived from an EMBL/GenBank/DDBJ whole genome shotgun (WGS) entry which is preliminary data.</text>
</comment>
<evidence type="ECO:0000256" key="3">
    <source>
        <dbReference type="ARBA" id="ARBA00022679"/>
    </source>
</evidence>
<dbReference type="SUPFAM" id="SSF52833">
    <property type="entry name" value="Thioredoxin-like"/>
    <property type="match status" value="1"/>
</dbReference>
<evidence type="ECO:0000256" key="1">
    <source>
        <dbReference type="ARBA" id="ARBA00010128"/>
    </source>
</evidence>
<name>A0A9Q0QY59_9MAGN</name>
<dbReference type="InterPro" id="IPR004045">
    <property type="entry name" value="Glutathione_S-Trfase_N"/>
</dbReference>
<evidence type="ECO:0000256" key="5">
    <source>
        <dbReference type="SAM" id="Phobius"/>
    </source>
</evidence>
<dbReference type="Pfam" id="PF13409">
    <property type="entry name" value="GST_N_2"/>
    <property type="match status" value="1"/>
</dbReference>
<evidence type="ECO:0000313" key="9">
    <source>
        <dbReference type="Proteomes" id="UP001141806"/>
    </source>
</evidence>
<organism evidence="8 9">
    <name type="scientific">Protea cynaroides</name>
    <dbReference type="NCBI Taxonomy" id="273540"/>
    <lineage>
        <taxon>Eukaryota</taxon>
        <taxon>Viridiplantae</taxon>
        <taxon>Streptophyta</taxon>
        <taxon>Embryophyta</taxon>
        <taxon>Tracheophyta</taxon>
        <taxon>Spermatophyta</taxon>
        <taxon>Magnoliopsida</taxon>
        <taxon>Proteales</taxon>
        <taxon>Proteaceae</taxon>
        <taxon>Protea</taxon>
    </lineage>
</organism>
<dbReference type="GO" id="GO:0005737">
    <property type="term" value="C:cytoplasm"/>
    <property type="evidence" value="ECO:0007669"/>
    <property type="project" value="TreeGrafter"/>
</dbReference>
<dbReference type="AlphaFoldDB" id="A0A9Q0QY59"/>
<dbReference type="Proteomes" id="UP001141806">
    <property type="component" value="Unassembled WGS sequence"/>
</dbReference>
<dbReference type="Pfam" id="PF00043">
    <property type="entry name" value="GST_C"/>
    <property type="match status" value="1"/>
</dbReference>
<dbReference type="PROSITE" id="PS50405">
    <property type="entry name" value="GST_CTER"/>
    <property type="match status" value="1"/>
</dbReference>
<dbReference type="InterPro" id="IPR036249">
    <property type="entry name" value="Thioredoxin-like_sf"/>
</dbReference>
<dbReference type="PANTHER" id="PTHR43900">
    <property type="entry name" value="GLUTATHIONE S-TRANSFERASE RHO"/>
    <property type="match status" value="1"/>
</dbReference>
<evidence type="ECO:0000256" key="4">
    <source>
        <dbReference type="ARBA" id="ARBA00047960"/>
    </source>
</evidence>
<keyword evidence="5" id="KW-1133">Transmembrane helix</keyword>
<dbReference type="InterPro" id="IPR004046">
    <property type="entry name" value="GST_C"/>
</dbReference>
<comment type="catalytic activity">
    <reaction evidence="4">
        <text>RX + glutathione = an S-substituted glutathione + a halide anion + H(+)</text>
        <dbReference type="Rhea" id="RHEA:16437"/>
        <dbReference type="ChEBI" id="CHEBI:15378"/>
        <dbReference type="ChEBI" id="CHEBI:16042"/>
        <dbReference type="ChEBI" id="CHEBI:17792"/>
        <dbReference type="ChEBI" id="CHEBI:57925"/>
        <dbReference type="ChEBI" id="CHEBI:90779"/>
        <dbReference type="EC" id="2.5.1.18"/>
    </reaction>
</comment>
<feature type="domain" description="GST C-terminal" evidence="7">
    <location>
        <begin position="65"/>
        <end position="206"/>
    </location>
</feature>
<feature type="transmembrane region" description="Helical" evidence="5">
    <location>
        <begin position="195"/>
        <end position="214"/>
    </location>
</feature>
<keyword evidence="3" id="KW-0808">Transferase</keyword>
<dbReference type="PANTHER" id="PTHR43900:SF65">
    <property type="entry name" value="GLUTATHIONE TRANSFERASE"/>
    <property type="match status" value="1"/>
</dbReference>
<proteinExistence type="inferred from homology"/>
<dbReference type="Gene3D" id="1.20.1050.10">
    <property type="match status" value="1"/>
</dbReference>
<reference evidence="8" key="1">
    <citation type="journal article" date="2023" name="Plant J.">
        <title>The genome of the king protea, Protea cynaroides.</title>
        <authorList>
            <person name="Chang J."/>
            <person name="Duong T.A."/>
            <person name="Schoeman C."/>
            <person name="Ma X."/>
            <person name="Roodt D."/>
            <person name="Barker N."/>
            <person name="Li Z."/>
            <person name="Van de Peer Y."/>
            <person name="Mizrachi E."/>
        </authorList>
    </citation>
    <scope>NUCLEOTIDE SEQUENCE</scope>
    <source>
        <tissue evidence="8">Young leaves</tissue>
    </source>
</reference>
<dbReference type="EMBL" id="JAMYWD010000003">
    <property type="protein sequence ID" value="KAJ4975990.1"/>
    <property type="molecule type" value="Genomic_DNA"/>
</dbReference>
<gene>
    <name evidence="8" type="ORF">NE237_001096</name>
</gene>
<dbReference type="GO" id="GO:0043295">
    <property type="term" value="F:glutathione binding"/>
    <property type="evidence" value="ECO:0007669"/>
    <property type="project" value="TreeGrafter"/>
</dbReference>
<dbReference type="FunFam" id="3.40.30.10:FF:000016">
    <property type="entry name" value="Glutathione S-transferase F2"/>
    <property type="match status" value="1"/>
</dbReference>
<dbReference type="OrthoDB" id="422574at2759"/>
<evidence type="ECO:0000259" key="7">
    <source>
        <dbReference type="PROSITE" id="PS50405"/>
    </source>
</evidence>
<evidence type="ECO:0000259" key="6">
    <source>
        <dbReference type="PROSITE" id="PS50404"/>
    </source>
</evidence>
<evidence type="ECO:0000256" key="2">
    <source>
        <dbReference type="ARBA" id="ARBA00012452"/>
    </source>
</evidence>
<protein>
    <recommendedName>
        <fullName evidence="2">glutathione transferase</fullName>
        <ecNumber evidence="2">2.5.1.18</ecNumber>
    </recommendedName>
</protein>
<evidence type="ECO:0000313" key="8">
    <source>
        <dbReference type="EMBL" id="KAJ4975990.1"/>
    </source>
</evidence>
<dbReference type="SUPFAM" id="SSF47616">
    <property type="entry name" value="GST C-terminal domain-like"/>
    <property type="match status" value="1"/>
</dbReference>
<dbReference type="InterPro" id="IPR036282">
    <property type="entry name" value="Glutathione-S-Trfase_C_sf"/>
</dbReference>
<keyword evidence="5" id="KW-0812">Transmembrane</keyword>
<dbReference type="PROSITE" id="PS50404">
    <property type="entry name" value="GST_NTER"/>
    <property type="match status" value="1"/>
</dbReference>
<dbReference type="Gene3D" id="3.40.30.10">
    <property type="entry name" value="Glutaredoxin"/>
    <property type="match status" value="1"/>
</dbReference>
<accession>A0A9Q0QY59</accession>
<keyword evidence="5" id="KW-0472">Membrane</keyword>
<comment type="similarity">
    <text evidence="1">Belongs to the GST superfamily. Phi family.</text>
</comment>
<dbReference type="InterPro" id="IPR010987">
    <property type="entry name" value="Glutathione-S-Trfase_C-like"/>
</dbReference>
<keyword evidence="9" id="KW-1185">Reference proteome</keyword>
<dbReference type="EC" id="2.5.1.18" evidence="2"/>
<dbReference type="GO" id="GO:0004364">
    <property type="term" value="F:glutathione transferase activity"/>
    <property type="evidence" value="ECO:0007669"/>
    <property type="project" value="UniProtKB-EC"/>
</dbReference>